<sequence length="973" mass="106216">MMSDSNGASSPEVVRSLEFGGFILLPERHLLLKGEETVRVGSRALSLLTKLLEHPGETVSKSDLLNAGWPSLHVEEHNLKTNIGILRRILGDSGQAGQFITTVSGRGYRFVAAVQHRLSRVPNPDAGGKPARYSNLPHQSQSVFGRSRTIAAICSDFDQSRLVTIVGTGGVGKTTVSIHVAEKLLPKFRDGVVFVDLDATNDPRHVANAIAQSAGIAAQSANRLAALCAHLRAGETLIILDNCEHVLDEVAHTVTRILADAPLVKILATSREPLSLPAEKIRRLKGLDTPPIAKGLTATEALAFPAIQLFVDRARQRCPDFALSDAQAMTAAEVCRRLDGLALAIELAATQVPALGMEELLRQLDSRILSAEEEHAKFGRHRTLFATLEWSYGLLSDDEKMVLCRLSAFAGAFSMDSACAVAADTTRSRAAVFDGVARLVSKSLISVEPDRREPHYFLLNTTRAFAGEKLAALEDPDRTRWLHAHHVHAMAQMAAADTKTSTLDGWLEKYGSLIDDIRLALQWTFSRPGDAALGVKLTVAAVPFWRHLSLLEEGRTAAEGALHEAFAQYRDQSDELALNLAVGAMGLHARGPLPYVKTALTRALESAERLGHTEMQLQCLRAISEYYLWTSDTRGAMEASERIRQINTVRIAAADDAADVQTGTALRWIGELQRSQHYLENVIRRPVARHRSETADFEFNQRLVALGSLAQVSWLQGFPDRAIQLAEQQLDGARNSNYSVALCSALVQSTAIALFIGDLDAADQHLTLLDEHAAEHGLPVWRSMARCHRGRLLYDAGEPVDLELFRQSLSELHDAGFRMRYPAYLAHFSLGQSQHGDFEGALASINEVIDRCRANGHSWGIPEALRLKATYILGLGGRDAEELSAGLLTQSIEMARHQGARSWELRSLITQAQFSKTESLSAALRELSAASGKFTEGLHTIDLVRARQILAGTGSSPSDLQLRSGGRISRQAN</sequence>
<evidence type="ECO:0000313" key="4">
    <source>
        <dbReference type="EMBL" id="MBX5088349.1"/>
    </source>
</evidence>
<reference evidence="4 5" key="1">
    <citation type="submission" date="2020-04" db="EMBL/GenBank/DDBJ databases">
        <title>Global-level population genomics: horizontal gene transfer, symbiosis and evolution in Rhizobia.</title>
        <authorList>
            <person name="Gai Y."/>
        </authorList>
    </citation>
    <scope>NUCLEOTIDE SEQUENCE [LARGE SCALE GENOMIC DNA]</scope>
    <source>
        <strain evidence="4 5">BLR33</strain>
    </source>
</reference>
<evidence type="ECO:0000313" key="5">
    <source>
        <dbReference type="Proteomes" id="UP000770629"/>
    </source>
</evidence>
<dbReference type="Pfam" id="PF25872">
    <property type="entry name" value="HTH_77"/>
    <property type="match status" value="1"/>
</dbReference>
<dbReference type="InterPro" id="IPR058852">
    <property type="entry name" value="HTH_77"/>
</dbReference>
<protein>
    <submittedName>
        <fullName evidence="4">AAA family ATPase</fullName>
    </submittedName>
</protein>
<dbReference type="InterPro" id="IPR027417">
    <property type="entry name" value="P-loop_NTPase"/>
</dbReference>
<dbReference type="PANTHER" id="PTHR47691:SF3">
    <property type="entry name" value="HTH-TYPE TRANSCRIPTIONAL REGULATOR RV0890C-RELATED"/>
    <property type="match status" value="1"/>
</dbReference>
<dbReference type="PRINTS" id="PR00364">
    <property type="entry name" value="DISEASERSIST"/>
</dbReference>
<dbReference type="Proteomes" id="UP000770629">
    <property type="component" value="Unassembled WGS sequence"/>
</dbReference>
<dbReference type="InterPro" id="IPR016032">
    <property type="entry name" value="Sig_transdc_resp-reg_C-effctor"/>
</dbReference>
<keyword evidence="1 2" id="KW-0238">DNA-binding</keyword>
<dbReference type="InterPro" id="IPR003593">
    <property type="entry name" value="AAA+_ATPase"/>
</dbReference>
<dbReference type="CDD" id="cd00383">
    <property type="entry name" value="trans_reg_C"/>
    <property type="match status" value="1"/>
</dbReference>
<dbReference type="InterPro" id="IPR036388">
    <property type="entry name" value="WH-like_DNA-bd_sf"/>
</dbReference>
<dbReference type="Pfam" id="PF13401">
    <property type="entry name" value="AAA_22"/>
    <property type="match status" value="1"/>
</dbReference>
<dbReference type="InterPro" id="IPR049945">
    <property type="entry name" value="AAA_22"/>
</dbReference>
<dbReference type="InterPro" id="IPR011990">
    <property type="entry name" value="TPR-like_helical_dom_sf"/>
</dbReference>
<keyword evidence="5" id="KW-1185">Reference proteome</keyword>
<organism evidence="4 5">
    <name type="scientific">Rhizobium lentis</name>
    <dbReference type="NCBI Taxonomy" id="1138194"/>
    <lineage>
        <taxon>Bacteria</taxon>
        <taxon>Pseudomonadati</taxon>
        <taxon>Pseudomonadota</taxon>
        <taxon>Alphaproteobacteria</taxon>
        <taxon>Hyphomicrobiales</taxon>
        <taxon>Rhizobiaceae</taxon>
        <taxon>Rhizobium/Agrobacterium group</taxon>
        <taxon>Rhizobium</taxon>
    </lineage>
</organism>
<dbReference type="SUPFAM" id="SSF52540">
    <property type="entry name" value="P-loop containing nucleoside triphosphate hydrolases"/>
    <property type="match status" value="1"/>
</dbReference>
<evidence type="ECO:0000256" key="2">
    <source>
        <dbReference type="PROSITE-ProRule" id="PRU01091"/>
    </source>
</evidence>
<dbReference type="PROSITE" id="PS51755">
    <property type="entry name" value="OMPR_PHOB"/>
    <property type="match status" value="1"/>
</dbReference>
<proteinExistence type="predicted"/>
<dbReference type="Pfam" id="PF00486">
    <property type="entry name" value="Trans_reg_C"/>
    <property type="match status" value="1"/>
</dbReference>
<name>A0ABS7IFW8_9HYPH</name>
<dbReference type="PANTHER" id="PTHR47691">
    <property type="entry name" value="REGULATOR-RELATED"/>
    <property type="match status" value="1"/>
</dbReference>
<dbReference type="Gene3D" id="1.10.10.10">
    <property type="entry name" value="Winged helix-like DNA-binding domain superfamily/Winged helix DNA-binding domain"/>
    <property type="match status" value="1"/>
</dbReference>
<dbReference type="Gene3D" id="3.40.50.300">
    <property type="entry name" value="P-loop containing nucleotide triphosphate hydrolases"/>
    <property type="match status" value="1"/>
</dbReference>
<evidence type="ECO:0000256" key="1">
    <source>
        <dbReference type="ARBA" id="ARBA00023125"/>
    </source>
</evidence>
<dbReference type="SMART" id="SM00862">
    <property type="entry name" value="Trans_reg_C"/>
    <property type="match status" value="1"/>
</dbReference>
<evidence type="ECO:0000259" key="3">
    <source>
        <dbReference type="PROSITE" id="PS51755"/>
    </source>
</evidence>
<dbReference type="SMART" id="SM00382">
    <property type="entry name" value="AAA"/>
    <property type="match status" value="1"/>
</dbReference>
<accession>A0ABS7IFW8</accession>
<dbReference type="Gene3D" id="1.25.40.10">
    <property type="entry name" value="Tetratricopeptide repeat domain"/>
    <property type="match status" value="1"/>
</dbReference>
<dbReference type="EMBL" id="JABDYF010000001">
    <property type="protein sequence ID" value="MBX5088349.1"/>
    <property type="molecule type" value="Genomic_DNA"/>
</dbReference>
<feature type="DNA-binding region" description="OmpR/PhoB-type" evidence="2">
    <location>
        <begin position="14"/>
        <end position="112"/>
    </location>
</feature>
<comment type="caution">
    <text evidence="4">The sequence shown here is derived from an EMBL/GenBank/DDBJ whole genome shotgun (WGS) entry which is preliminary data.</text>
</comment>
<dbReference type="InterPro" id="IPR001867">
    <property type="entry name" value="OmpR/PhoB-type_DNA-bd"/>
</dbReference>
<gene>
    <name evidence="4" type="ORF">HJB60_04050</name>
</gene>
<feature type="domain" description="OmpR/PhoB-type" evidence="3">
    <location>
        <begin position="14"/>
        <end position="112"/>
    </location>
</feature>
<dbReference type="SUPFAM" id="SSF46894">
    <property type="entry name" value="C-terminal effector domain of the bipartite response regulators"/>
    <property type="match status" value="1"/>
</dbReference>